<comment type="function">
    <text evidence="11">Catalyzes the oxidation of 5,10-methylenetetrahydrofolate to 5,10-methenyltetrahydrofolate and then the hydrolysis of 5,10-methenyltetrahydrofolate to 10-formyltetrahydrofolate.</text>
</comment>
<feature type="domain" description="Tetrahydrofolate dehydrogenase/cyclohydrolase NAD(P)-binding" evidence="13">
    <location>
        <begin position="139"/>
        <end position="283"/>
    </location>
</feature>
<dbReference type="GO" id="GO:0005829">
    <property type="term" value="C:cytosol"/>
    <property type="evidence" value="ECO:0007669"/>
    <property type="project" value="TreeGrafter"/>
</dbReference>
<keyword evidence="5 11" id="KW-0378">Hydrolase</keyword>
<dbReference type="UniPathway" id="UPA00193"/>
<dbReference type="Gene3D" id="3.40.50.10860">
    <property type="entry name" value="Leucine Dehydrogenase, chain A, domain 1"/>
    <property type="match status" value="1"/>
</dbReference>
<dbReference type="EMBL" id="DSLG01000002">
    <property type="protein sequence ID" value="HEA86803.1"/>
    <property type="molecule type" value="Genomic_DNA"/>
</dbReference>
<dbReference type="InterPro" id="IPR020630">
    <property type="entry name" value="THF_DH/CycHdrlase_cat_dom"/>
</dbReference>
<dbReference type="EC" id="1.5.1.5" evidence="11"/>
<dbReference type="GO" id="GO:0004488">
    <property type="term" value="F:methylenetetrahydrofolate dehydrogenase (NADP+) activity"/>
    <property type="evidence" value="ECO:0007669"/>
    <property type="project" value="UniProtKB-UniRule"/>
</dbReference>
<dbReference type="PANTHER" id="PTHR48099:SF5">
    <property type="entry name" value="C-1-TETRAHYDROFOLATE SYNTHASE, CYTOPLASMIC"/>
    <property type="match status" value="1"/>
</dbReference>
<dbReference type="InterPro" id="IPR020631">
    <property type="entry name" value="THF_DH/CycHdrlase_NAD-bd_dom"/>
</dbReference>
<dbReference type="InterPro" id="IPR020867">
    <property type="entry name" value="THF_DH/CycHdrlase_CS"/>
</dbReference>
<dbReference type="Pfam" id="PF00763">
    <property type="entry name" value="THF_DHG_CYH"/>
    <property type="match status" value="1"/>
</dbReference>
<dbReference type="FunFam" id="3.40.50.10860:FF:000005">
    <property type="entry name" value="C-1-tetrahydrofolate synthase, cytoplasmic, putative"/>
    <property type="match status" value="1"/>
</dbReference>
<evidence type="ECO:0000256" key="2">
    <source>
        <dbReference type="ARBA" id="ARBA00011738"/>
    </source>
</evidence>
<evidence type="ECO:0000256" key="4">
    <source>
        <dbReference type="ARBA" id="ARBA00022755"/>
    </source>
</evidence>
<dbReference type="FunFam" id="3.40.50.720:FF:000189">
    <property type="entry name" value="Bifunctional protein FolD"/>
    <property type="match status" value="1"/>
</dbReference>
<comment type="catalytic activity">
    <reaction evidence="11">
        <text>(6R)-5,10-methenyltetrahydrofolate + H2O = (6R)-10-formyltetrahydrofolate + H(+)</text>
        <dbReference type="Rhea" id="RHEA:23700"/>
        <dbReference type="ChEBI" id="CHEBI:15377"/>
        <dbReference type="ChEBI" id="CHEBI:15378"/>
        <dbReference type="ChEBI" id="CHEBI:57455"/>
        <dbReference type="ChEBI" id="CHEBI:195366"/>
        <dbReference type="EC" id="3.5.4.9"/>
    </reaction>
</comment>
<keyword evidence="4 11" id="KW-0658">Purine biosynthesis</keyword>
<feature type="binding site" evidence="11">
    <location>
        <begin position="165"/>
        <end position="167"/>
    </location>
    <ligand>
        <name>NADP(+)</name>
        <dbReference type="ChEBI" id="CHEBI:58349"/>
    </ligand>
</feature>
<feature type="binding site" evidence="11">
    <location>
        <position position="235"/>
    </location>
    <ligand>
        <name>NADP(+)</name>
        <dbReference type="ChEBI" id="CHEBI:58349"/>
    </ligand>
</feature>
<sequence>MHPLILDGKSIAKQIKDELKVRVAELKGRGINPKLSIVMIGSYPPSLIYVSNKVNACKQLGIESEVIHFPEGTQEHEVIDTINRLNENPAVHGIILQLPIPKHIDTEVMLGLIAPNKDVDGLTPINLGRLLAGNPVFIPATPAGIVELLRRYSISTSGRRTVIIGRGLLVGRPLANLLLRKGEYGDATIVVAHSQTRDLISICKIAEILVVAVGKPNFVTGEMINEGVVIIDAGINRTDGGIVGDVNFETAVRKSSAITPVPGGVGPMTVAMLLSNTVLAAEINSGLKTER</sequence>
<dbReference type="PROSITE" id="PS00766">
    <property type="entry name" value="THF_DHG_CYH_1"/>
    <property type="match status" value="1"/>
</dbReference>
<comment type="similarity">
    <text evidence="11">Belongs to the tetrahydrofolate dehydrogenase/cyclohydrolase family.</text>
</comment>
<dbReference type="EC" id="3.5.4.9" evidence="11"/>
<comment type="pathway">
    <text evidence="1 11">One-carbon metabolism; tetrahydrofolate interconversion.</text>
</comment>
<keyword evidence="7 11" id="KW-0560">Oxidoreductase</keyword>
<evidence type="ECO:0000256" key="11">
    <source>
        <dbReference type="HAMAP-Rule" id="MF_01576"/>
    </source>
</evidence>
<dbReference type="PANTHER" id="PTHR48099">
    <property type="entry name" value="C-1-TETRAHYDROFOLATE SYNTHASE, CYTOPLASMIC-RELATED"/>
    <property type="match status" value="1"/>
</dbReference>
<reference evidence="14" key="1">
    <citation type="journal article" date="2020" name="mSystems">
        <title>Genome- and Community-Level Interaction Insights into Carbon Utilization and Element Cycling Functions of Hydrothermarchaeota in Hydrothermal Sediment.</title>
        <authorList>
            <person name="Zhou Z."/>
            <person name="Liu Y."/>
            <person name="Xu W."/>
            <person name="Pan J."/>
            <person name="Luo Z.H."/>
            <person name="Li M."/>
        </authorList>
    </citation>
    <scope>NUCLEOTIDE SEQUENCE [LARGE SCALE GENOMIC DNA]</scope>
    <source>
        <strain evidence="14">SpSt-265</strain>
    </source>
</reference>
<dbReference type="SUPFAM" id="SSF51735">
    <property type="entry name" value="NAD(P)-binding Rossmann-fold domains"/>
    <property type="match status" value="1"/>
</dbReference>
<evidence type="ECO:0000256" key="10">
    <source>
        <dbReference type="ARBA" id="ARBA00023268"/>
    </source>
</evidence>
<dbReference type="GO" id="GO:0035999">
    <property type="term" value="P:tetrahydrofolate interconversion"/>
    <property type="evidence" value="ECO:0007669"/>
    <property type="project" value="UniProtKB-UniRule"/>
</dbReference>
<evidence type="ECO:0000256" key="3">
    <source>
        <dbReference type="ARBA" id="ARBA00022563"/>
    </source>
</evidence>
<keyword evidence="10 11" id="KW-0511">Multifunctional enzyme</keyword>
<dbReference type="AlphaFoldDB" id="A0A7C1NBV5"/>
<keyword evidence="6 11" id="KW-0521">NADP</keyword>
<feature type="domain" description="Tetrahydrofolate dehydrogenase/cyclohydrolase catalytic" evidence="12">
    <location>
        <begin position="6"/>
        <end position="120"/>
    </location>
</feature>
<evidence type="ECO:0000256" key="8">
    <source>
        <dbReference type="ARBA" id="ARBA00023102"/>
    </source>
</evidence>
<comment type="catalytic activity">
    <reaction evidence="11">
        <text>(6R)-5,10-methylene-5,6,7,8-tetrahydrofolate + NADP(+) = (6R)-5,10-methenyltetrahydrofolate + NADPH</text>
        <dbReference type="Rhea" id="RHEA:22812"/>
        <dbReference type="ChEBI" id="CHEBI:15636"/>
        <dbReference type="ChEBI" id="CHEBI:57455"/>
        <dbReference type="ChEBI" id="CHEBI:57783"/>
        <dbReference type="ChEBI" id="CHEBI:58349"/>
        <dbReference type="EC" id="1.5.1.5"/>
    </reaction>
</comment>
<dbReference type="PROSITE" id="PS00767">
    <property type="entry name" value="THF_DHG_CYH_2"/>
    <property type="match status" value="1"/>
</dbReference>
<evidence type="ECO:0000259" key="13">
    <source>
        <dbReference type="Pfam" id="PF02882"/>
    </source>
</evidence>
<evidence type="ECO:0000256" key="9">
    <source>
        <dbReference type="ARBA" id="ARBA00023167"/>
    </source>
</evidence>
<dbReference type="CDD" id="cd01080">
    <property type="entry name" value="NAD_bind_m-THF_DH_Cyclohyd"/>
    <property type="match status" value="1"/>
</dbReference>
<evidence type="ECO:0000256" key="6">
    <source>
        <dbReference type="ARBA" id="ARBA00022857"/>
    </source>
</evidence>
<dbReference type="HAMAP" id="MF_01576">
    <property type="entry name" value="THF_DHG_CYH"/>
    <property type="match status" value="1"/>
</dbReference>
<evidence type="ECO:0000313" key="14">
    <source>
        <dbReference type="EMBL" id="HEA86803.1"/>
    </source>
</evidence>
<keyword evidence="9 11" id="KW-0486">Methionine biosynthesis</keyword>
<dbReference type="Gene3D" id="3.40.50.720">
    <property type="entry name" value="NAD(P)-binding Rossmann-like Domain"/>
    <property type="match status" value="1"/>
</dbReference>
<dbReference type="Pfam" id="PF02882">
    <property type="entry name" value="THF_DHG_CYH_C"/>
    <property type="match status" value="1"/>
</dbReference>
<dbReference type="GO" id="GO:0000105">
    <property type="term" value="P:L-histidine biosynthetic process"/>
    <property type="evidence" value="ECO:0007669"/>
    <property type="project" value="UniProtKB-KW"/>
</dbReference>
<dbReference type="SUPFAM" id="SSF53223">
    <property type="entry name" value="Aminoacid dehydrogenase-like, N-terminal domain"/>
    <property type="match status" value="1"/>
</dbReference>
<accession>A0A7C1NBV5</accession>
<comment type="caution">
    <text evidence="14">The sequence shown here is derived from an EMBL/GenBank/DDBJ whole genome shotgun (WGS) entry which is preliminary data.</text>
</comment>
<dbReference type="GO" id="GO:0006164">
    <property type="term" value="P:purine nucleotide biosynthetic process"/>
    <property type="evidence" value="ECO:0007669"/>
    <property type="project" value="UniProtKB-KW"/>
</dbReference>
<evidence type="ECO:0000256" key="1">
    <source>
        <dbReference type="ARBA" id="ARBA00004777"/>
    </source>
</evidence>
<organism evidence="14">
    <name type="scientific">candidate division WOR-3 bacterium</name>
    <dbReference type="NCBI Taxonomy" id="2052148"/>
    <lineage>
        <taxon>Bacteria</taxon>
        <taxon>Bacteria division WOR-3</taxon>
    </lineage>
</organism>
<gene>
    <name evidence="11" type="primary">folD</name>
    <name evidence="14" type="ORF">ENP94_02185</name>
</gene>
<name>A0A7C1NBV5_UNCW3</name>
<evidence type="ECO:0000259" key="12">
    <source>
        <dbReference type="Pfam" id="PF00763"/>
    </source>
</evidence>
<dbReference type="PRINTS" id="PR00085">
    <property type="entry name" value="THFDHDRGNASE"/>
</dbReference>
<keyword evidence="11" id="KW-0028">Amino-acid biosynthesis</keyword>
<protein>
    <recommendedName>
        <fullName evidence="11">Bifunctional protein FolD</fullName>
    </recommendedName>
    <domain>
        <recommendedName>
            <fullName evidence="11">Methylenetetrahydrofolate dehydrogenase</fullName>
            <ecNumber evidence="11">1.5.1.5</ecNumber>
        </recommendedName>
    </domain>
    <domain>
        <recommendedName>
            <fullName evidence="11">Methenyltetrahydrofolate cyclohydrolase</fullName>
            <ecNumber evidence="11">3.5.4.9</ecNumber>
        </recommendedName>
    </domain>
</protein>
<dbReference type="InterPro" id="IPR000672">
    <property type="entry name" value="THF_DH/CycHdrlase"/>
</dbReference>
<evidence type="ECO:0000256" key="7">
    <source>
        <dbReference type="ARBA" id="ARBA00023002"/>
    </source>
</evidence>
<keyword evidence="3 11" id="KW-0554">One-carbon metabolism</keyword>
<proteinExistence type="inferred from homology"/>
<keyword evidence="8 11" id="KW-0368">Histidine biosynthesis</keyword>
<dbReference type="GO" id="GO:0009086">
    <property type="term" value="P:methionine biosynthetic process"/>
    <property type="evidence" value="ECO:0007669"/>
    <property type="project" value="UniProtKB-KW"/>
</dbReference>
<dbReference type="InterPro" id="IPR046346">
    <property type="entry name" value="Aminoacid_DH-like_N_sf"/>
</dbReference>
<evidence type="ECO:0000256" key="5">
    <source>
        <dbReference type="ARBA" id="ARBA00022801"/>
    </source>
</evidence>
<comment type="subunit">
    <text evidence="2 11">Homodimer.</text>
</comment>
<dbReference type="GO" id="GO:0004477">
    <property type="term" value="F:methenyltetrahydrofolate cyclohydrolase activity"/>
    <property type="evidence" value="ECO:0007669"/>
    <property type="project" value="UniProtKB-UniRule"/>
</dbReference>
<dbReference type="InterPro" id="IPR036291">
    <property type="entry name" value="NAD(P)-bd_dom_sf"/>
</dbReference>
<comment type="caution">
    <text evidence="11">Lacks conserved residue(s) required for the propagation of feature annotation.</text>
</comment>